<evidence type="ECO:0000313" key="2">
    <source>
        <dbReference type="EMBL" id="GAB14787.1"/>
    </source>
</evidence>
<dbReference type="Proteomes" id="UP000003828">
    <property type="component" value="Unassembled WGS sequence"/>
</dbReference>
<feature type="region of interest" description="Disordered" evidence="1">
    <location>
        <begin position="32"/>
        <end position="55"/>
    </location>
</feature>
<dbReference type="EMBL" id="BAEG01000077">
    <property type="protein sequence ID" value="GAB14787.1"/>
    <property type="molecule type" value="Genomic_DNA"/>
</dbReference>
<feature type="compositionally biased region" description="Polar residues" evidence="1">
    <location>
        <begin position="33"/>
        <end position="46"/>
    </location>
</feature>
<comment type="caution">
    <text evidence="2">The sequence shown here is derived from an EMBL/GenBank/DDBJ whole genome shotgun (WGS) entry which is preliminary data.</text>
</comment>
<reference evidence="2 3" key="1">
    <citation type="submission" date="2011-12" db="EMBL/GenBank/DDBJ databases">
        <title>Whole genome shotgun sequence of Arthrobacter globiformis NBRC 12137.</title>
        <authorList>
            <person name="Miyazawa S."/>
            <person name="Hosoyama A."/>
            <person name="Tsuchikane K."/>
            <person name="Katsumata H."/>
            <person name="Yamazaki S."/>
            <person name="Fujita N."/>
        </authorList>
    </citation>
    <scope>NUCLEOTIDE SEQUENCE [LARGE SCALE GENOMIC DNA]</scope>
    <source>
        <strain evidence="2 3">NBRC 12137</strain>
    </source>
</reference>
<evidence type="ECO:0000256" key="1">
    <source>
        <dbReference type="SAM" id="MobiDB-lite"/>
    </source>
</evidence>
<proteinExistence type="predicted"/>
<evidence type="ECO:0000313" key="3">
    <source>
        <dbReference type="Proteomes" id="UP000003828"/>
    </source>
</evidence>
<name>H0QPN6_ARTG1</name>
<keyword evidence="3" id="KW-1185">Reference proteome</keyword>
<dbReference type="AlphaFoldDB" id="H0QPN6"/>
<gene>
    <name evidence="2" type="ORF">ARGLB_077_00030</name>
</gene>
<sequence>MPFTRLTGIGLGLVKMRRVLLETIFKQHGAFVTPSSPAASGTNPTKSVLDRATVT</sequence>
<organism evidence="2 3">
    <name type="scientific">Arthrobacter globiformis (strain ATCC 8010 / DSM 20124 / JCM 1332 / NBRC 12137 / NCIMB 8907 / NRRL B-2979 / 168)</name>
    <dbReference type="NCBI Taxonomy" id="1077972"/>
    <lineage>
        <taxon>Bacteria</taxon>
        <taxon>Bacillati</taxon>
        <taxon>Actinomycetota</taxon>
        <taxon>Actinomycetes</taxon>
        <taxon>Micrococcales</taxon>
        <taxon>Micrococcaceae</taxon>
        <taxon>Arthrobacter</taxon>
    </lineage>
</organism>
<accession>H0QPN6</accession>
<protein>
    <submittedName>
        <fullName evidence="2">Uncharacterized protein</fullName>
    </submittedName>
</protein>